<organism evidence="1 2">
    <name type="scientific">Cupriavidus lacunae</name>
    <dbReference type="NCBI Taxonomy" id="2666307"/>
    <lineage>
        <taxon>Bacteria</taxon>
        <taxon>Pseudomonadati</taxon>
        <taxon>Pseudomonadota</taxon>
        <taxon>Betaproteobacteria</taxon>
        <taxon>Burkholderiales</taxon>
        <taxon>Burkholderiaceae</taxon>
        <taxon>Cupriavidus</taxon>
    </lineage>
</organism>
<name>A0A370P201_9BURK</name>
<proteinExistence type="predicted"/>
<evidence type="ECO:0000313" key="2">
    <source>
        <dbReference type="Proteomes" id="UP000255165"/>
    </source>
</evidence>
<reference evidence="1 2" key="1">
    <citation type="submission" date="2018-06" db="EMBL/GenBank/DDBJ databases">
        <authorList>
            <person name="Feng T."/>
            <person name="Jeon C.O."/>
        </authorList>
    </citation>
    <scope>NUCLEOTIDE SEQUENCE [LARGE SCALE GENOMIC DNA]</scope>
    <source>
        <strain evidence="1 2">S23</strain>
    </source>
</reference>
<dbReference type="RefSeq" id="WP_115013163.1">
    <property type="nucleotide sequence ID" value="NZ_QKWJ01000002.1"/>
</dbReference>
<keyword evidence="2" id="KW-1185">Reference proteome</keyword>
<dbReference type="AlphaFoldDB" id="A0A370P201"/>
<sequence>MFWQTPDVAVKPEIDLACWAVVETDKGERHLVGIDLATGAGQVSSAIAVFDASAMEFRTVSGRLYRMRDASHLADDARYAWDRWATFNGVQSWRDVTTEYKPAMEAYLRSH</sequence>
<evidence type="ECO:0000313" key="1">
    <source>
        <dbReference type="EMBL" id="RDK11890.1"/>
    </source>
</evidence>
<dbReference type="Proteomes" id="UP000255165">
    <property type="component" value="Unassembled WGS sequence"/>
</dbReference>
<gene>
    <name evidence="1" type="ORF">DN412_03055</name>
</gene>
<comment type="caution">
    <text evidence="1">The sequence shown here is derived from an EMBL/GenBank/DDBJ whole genome shotgun (WGS) entry which is preliminary data.</text>
</comment>
<protein>
    <submittedName>
        <fullName evidence="1">Uncharacterized protein</fullName>
    </submittedName>
</protein>
<dbReference type="EMBL" id="QKWJ01000002">
    <property type="protein sequence ID" value="RDK11890.1"/>
    <property type="molecule type" value="Genomic_DNA"/>
</dbReference>
<accession>A0A370P201</accession>